<evidence type="ECO:0008006" key="6">
    <source>
        <dbReference type="Google" id="ProtNLM"/>
    </source>
</evidence>
<dbReference type="EMBL" id="JAWRVI010000011">
    <property type="protein sequence ID" value="KAK4091753.1"/>
    <property type="molecule type" value="Genomic_DNA"/>
</dbReference>
<comment type="caution">
    <text evidence="4">The sequence shown here is derived from an EMBL/GenBank/DDBJ whole genome shotgun (WGS) entry which is preliminary data.</text>
</comment>
<evidence type="ECO:0000259" key="3">
    <source>
        <dbReference type="Pfam" id="PF24564"/>
    </source>
</evidence>
<name>A0ABR0C5T9_PURLI</name>
<feature type="compositionally biased region" description="Basic and acidic residues" evidence="1">
    <location>
        <begin position="913"/>
        <end position="926"/>
    </location>
</feature>
<accession>A0ABR0C5T9</accession>
<evidence type="ECO:0000256" key="1">
    <source>
        <dbReference type="SAM" id="MobiDB-lite"/>
    </source>
</evidence>
<dbReference type="InterPro" id="IPR045063">
    <property type="entry name" value="Dynamin_N"/>
</dbReference>
<dbReference type="InterPro" id="IPR056024">
    <property type="entry name" value="DUF7605"/>
</dbReference>
<feature type="region of interest" description="Disordered" evidence="1">
    <location>
        <begin position="1"/>
        <end position="26"/>
    </location>
</feature>
<feature type="domain" description="DUF7605" evidence="3">
    <location>
        <begin position="637"/>
        <end position="803"/>
    </location>
</feature>
<dbReference type="InterPro" id="IPR027417">
    <property type="entry name" value="P-loop_NTPase"/>
</dbReference>
<evidence type="ECO:0000313" key="5">
    <source>
        <dbReference type="Proteomes" id="UP001287286"/>
    </source>
</evidence>
<sequence length="976" mass="109905">MAHRSDLASLAETPDPDTRHIHPVPDVVPHGMLDDQAARVTAKETAVRKGLEVLRKIASQDSPMEAASNSTELDFTSWKALLATLETDWKSFRYRVGTGGDTGTGKSSLINALINPATDVIPTSQNGACTAAMCRFEYPKDGNRAKYSATISLKSKKTVDDEITAFFKEYMEFEDRAKLEGEDTVTRGEREKYLMQLRVISSWSGLTEDELLDLGRRKLASKISTKSHDCNQIFNLREHSEGIEINISKEKPDEFLLAVNPWVGSAGCQNPVRWPLVESVTVFIRAELLENGGIVLMDLPGEADSLESRSQVAKNAYQSLYQLLVVTPGDRALDNRTAMELIRDDQILDMETQCKISNHSIGIAVTKIDQMNWQTFLKSEWPDKEVPAELAAASGKFDTVQRSITETKGKIKHFKAVRQTNTDSWSPGELSTAKRQLRKLKKESNELQVNCRRQCIEARSQHTKQAFQRYFDDVRNQARSKTDPKVVTDLHVFPVSSHAQQGLAKDSPLGSFPDVQSTGFEALREWIIQGSLPKREAHADAILQRCHVLLDAVEGWAGYERQRVARLDESHLGAISMELTEEQSQLRSIYATKQLEETTEKFNKATKQDQQARNLFDVGEIMSLNQTFVKLVDNFQKSATGELLHWASFAACIRRKGGAYTTYTKPRRTHCWQARLHWFFWAPFALKWGQSFGPSLQNRFKRLEANVQAEVSRHIFAVSQSSKLPEVYKSLFRTRAYRVENLMCEYKSSVRASVSQYVMKGREIRSSSLDQLDNDFAPAYSEAQDVEGKGKMEGQAKAMRTHAARIRQSNVFTDRTKQIDSKVNKARRALAEELTLHATTLIKGIEEFEHNLARDVCFVGTEQSEKAKCDTGLKNIIQNELSAWRLFWTPLKARLPESDPPEEDGDGLEDCENETKTKDKLNHVDHQSSIQQIPVRSAVPRKRASKTASSGPKKAAKRTADDGVRGVVLGKGQDQE</sequence>
<evidence type="ECO:0000259" key="2">
    <source>
        <dbReference type="Pfam" id="PF00350"/>
    </source>
</evidence>
<dbReference type="Pfam" id="PF24564">
    <property type="entry name" value="DUF7605"/>
    <property type="match status" value="1"/>
</dbReference>
<dbReference type="PANTHER" id="PTHR36681:SF3">
    <property type="entry name" value="NUCLEAR GTPASE, GERMINAL CENTER-ASSOCIATED, TANDEM DUPLICATE 3"/>
    <property type="match status" value="1"/>
</dbReference>
<dbReference type="SUPFAM" id="SSF52540">
    <property type="entry name" value="P-loop containing nucleoside triphosphate hydrolases"/>
    <property type="match status" value="1"/>
</dbReference>
<proteinExistence type="predicted"/>
<feature type="compositionally biased region" description="Acidic residues" evidence="1">
    <location>
        <begin position="899"/>
        <end position="912"/>
    </location>
</feature>
<dbReference type="Gene3D" id="3.40.50.300">
    <property type="entry name" value="P-loop containing nucleotide triphosphate hydrolases"/>
    <property type="match status" value="1"/>
</dbReference>
<feature type="region of interest" description="Disordered" evidence="1">
    <location>
        <begin position="895"/>
        <end position="976"/>
    </location>
</feature>
<keyword evidence="5" id="KW-1185">Reference proteome</keyword>
<dbReference type="Pfam" id="PF00350">
    <property type="entry name" value="Dynamin_N"/>
    <property type="match status" value="1"/>
</dbReference>
<gene>
    <name evidence="4" type="ORF">Purlil1_4183</name>
</gene>
<dbReference type="Proteomes" id="UP001287286">
    <property type="component" value="Unassembled WGS sequence"/>
</dbReference>
<organism evidence="4 5">
    <name type="scientific">Purpureocillium lilacinum</name>
    <name type="common">Paecilomyces lilacinus</name>
    <dbReference type="NCBI Taxonomy" id="33203"/>
    <lineage>
        <taxon>Eukaryota</taxon>
        <taxon>Fungi</taxon>
        <taxon>Dikarya</taxon>
        <taxon>Ascomycota</taxon>
        <taxon>Pezizomycotina</taxon>
        <taxon>Sordariomycetes</taxon>
        <taxon>Hypocreomycetidae</taxon>
        <taxon>Hypocreales</taxon>
        <taxon>Ophiocordycipitaceae</taxon>
        <taxon>Purpureocillium</taxon>
    </lineage>
</organism>
<feature type="domain" description="Dynamin N-terminal" evidence="2">
    <location>
        <begin position="100"/>
        <end position="343"/>
    </location>
</feature>
<protein>
    <recommendedName>
        <fullName evidence="6">Tat pathway signal sequence</fullName>
    </recommendedName>
</protein>
<reference evidence="4 5" key="1">
    <citation type="journal article" date="2024" name="Microbiol. Resour. Announc.">
        <title>Genome annotations for the ascomycete fungi Trichoderma harzianum, Trichoderma aggressivum, and Purpureocillium lilacinum.</title>
        <authorList>
            <person name="Beijen E.P.W."/>
            <person name="Ohm R.A."/>
        </authorList>
    </citation>
    <scope>NUCLEOTIDE SEQUENCE [LARGE SCALE GENOMIC DNA]</scope>
    <source>
        <strain evidence="4 5">CBS 150709</strain>
    </source>
</reference>
<evidence type="ECO:0000313" key="4">
    <source>
        <dbReference type="EMBL" id="KAK4091753.1"/>
    </source>
</evidence>
<dbReference type="PANTHER" id="PTHR36681">
    <property type="entry name" value="NUCLEAR GTPASE, GERMINAL CENTER-ASSOCIATED, TANDEM DUPLICATE 3"/>
    <property type="match status" value="1"/>
</dbReference>